<name>A0A166QJ29_9AGAM</name>
<dbReference type="EMBL" id="KV417510">
    <property type="protein sequence ID" value="KZP27211.1"/>
    <property type="molecule type" value="Genomic_DNA"/>
</dbReference>
<feature type="compositionally biased region" description="Basic and acidic residues" evidence="1">
    <location>
        <begin position="1"/>
        <end position="15"/>
    </location>
</feature>
<organism evidence="2 3">
    <name type="scientific">Athelia psychrophila</name>
    <dbReference type="NCBI Taxonomy" id="1759441"/>
    <lineage>
        <taxon>Eukaryota</taxon>
        <taxon>Fungi</taxon>
        <taxon>Dikarya</taxon>
        <taxon>Basidiomycota</taxon>
        <taxon>Agaricomycotina</taxon>
        <taxon>Agaricomycetes</taxon>
        <taxon>Agaricomycetidae</taxon>
        <taxon>Atheliales</taxon>
        <taxon>Atheliaceae</taxon>
        <taxon>Athelia</taxon>
    </lineage>
</organism>
<protein>
    <submittedName>
        <fullName evidence="2">Uncharacterized protein</fullName>
    </submittedName>
</protein>
<evidence type="ECO:0000313" key="3">
    <source>
        <dbReference type="Proteomes" id="UP000076532"/>
    </source>
</evidence>
<feature type="region of interest" description="Disordered" evidence="1">
    <location>
        <begin position="1"/>
        <end position="23"/>
    </location>
</feature>
<gene>
    <name evidence="2" type="ORF">FIBSPDRAFT_1001846</name>
</gene>
<keyword evidence="3" id="KW-1185">Reference proteome</keyword>
<dbReference type="AlphaFoldDB" id="A0A166QJ29"/>
<sequence>MSMDQRPRSSRKEDGAPGSRRLGLCTTGFLVEGGPLELRVPLPNSLVLYRRLALPAKEDANRSETEGGREKLETHRFQNGEVQYPEEERVPGVEEGHAVVGHPVERGVEPLAVGGRAQAGGFPFVEDGGVSLWDELRKGYCGVASFAKGTTRQIPPSTAHINTNWTNTYMRQSASWLMKPPIRGPRMGPKSVYRHRARRKVGSVKSSTDIRHVQVREGKEPTRIHKLADGTCLQAPSARKRTQTYGATHIARKLVQPLTAASPARDAPPPRRCKQKSAGKEGRAAESGDEANTSVIASQLAKGSSGERRNIK</sequence>
<evidence type="ECO:0000256" key="1">
    <source>
        <dbReference type="SAM" id="MobiDB-lite"/>
    </source>
</evidence>
<evidence type="ECO:0000313" key="2">
    <source>
        <dbReference type="EMBL" id="KZP27211.1"/>
    </source>
</evidence>
<feature type="region of interest" description="Disordered" evidence="1">
    <location>
        <begin position="256"/>
        <end position="312"/>
    </location>
</feature>
<proteinExistence type="predicted"/>
<dbReference type="Proteomes" id="UP000076532">
    <property type="component" value="Unassembled WGS sequence"/>
</dbReference>
<reference evidence="2 3" key="1">
    <citation type="journal article" date="2016" name="Mol. Biol. Evol.">
        <title>Comparative Genomics of Early-Diverging Mushroom-Forming Fungi Provides Insights into the Origins of Lignocellulose Decay Capabilities.</title>
        <authorList>
            <person name="Nagy L.G."/>
            <person name="Riley R."/>
            <person name="Tritt A."/>
            <person name="Adam C."/>
            <person name="Daum C."/>
            <person name="Floudas D."/>
            <person name="Sun H."/>
            <person name="Yadav J.S."/>
            <person name="Pangilinan J."/>
            <person name="Larsson K.H."/>
            <person name="Matsuura K."/>
            <person name="Barry K."/>
            <person name="Labutti K."/>
            <person name="Kuo R."/>
            <person name="Ohm R.A."/>
            <person name="Bhattacharya S.S."/>
            <person name="Shirouzu T."/>
            <person name="Yoshinaga Y."/>
            <person name="Martin F.M."/>
            <person name="Grigoriev I.V."/>
            <person name="Hibbett D.S."/>
        </authorList>
    </citation>
    <scope>NUCLEOTIDE SEQUENCE [LARGE SCALE GENOMIC DNA]</scope>
    <source>
        <strain evidence="2 3">CBS 109695</strain>
    </source>
</reference>
<accession>A0A166QJ29</accession>